<evidence type="ECO:0000313" key="3">
    <source>
        <dbReference type="Proteomes" id="UP001151760"/>
    </source>
</evidence>
<gene>
    <name evidence="2" type="ORF">Tco_0955388</name>
</gene>
<comment type="caution">
    <text evidence="2">The sequence shown here is derived from an EMBL/GenBank/DDBJ whole genome shotgun (WGS) entry which is preliminary data.</text>
</comment>
<dbReference type="Proteomes" id="UP001151760">
    <property type="component" value="Unassembled WGS sequence"/>
</dbReference>
<proteinExistence type="predicted"/>
<dbReference type="EMBL" id="BQNB010016004">
    <property type="protein sequence ID" value="GJT46673.1"/>
    <property type="molecule type" value="Genomic_DNA"/>
</dbReference>
<feature type="compositionally biased region" description="Polar residues" evidence="1">
    <location>
        <begin position="74"/>
        <end position="83"/>
    </location>
</feature>
<evidence type="ECO:0000256" key="1">
    <source>
        <dbReference type="SAM" id="MobiDB-lite"/>
    </source>
</evidence>
<reference evidence="2" key="2">
    <citation type="submission" date="2022-01" db="EMBL/GenBank/DDBJ databases">
        <authorList>
            <person name="Yamashiro T."/>
            <person name="Shiraishi A."/>
            <person name="Satake H."/>
            <person name="Nakayama K."/>
        </authorList>
    </citation>
    <scope>NUCLEOTIDE SEQUENCE</scope>
</reference>
<feature type="region of interest" description="Disordered" evidence="1">
    <location>
        <begin position="233"/>
        <end position="259"/>
    </location>
</feature>
<accession>A0ABQ5E775</accession>
<name>A0ABQ5E775_9ASTR</name>
<keyword evidence="3" id="KW-1185">Reference proteome</keyword>
<reference evidence="2" key="1">
    <citation type="journal article" date="2022" name="Int. J. Mol. Sci.">
        <title>Draft Genome of Tanacetum Coccineum: Genomic Comparison of Closely Related Tanacetum-Family Plants.</title>
        <authorList>
            <person name="Yamashiro T."/>
            <person name="Shiraishi A."/>
            <person name="Nakayama K."/>
            <person name="Satake H."/>
        </authorList>
    </citation>
    <scope>NUCLEOTIDE SEQUENCE</scope>
</reference>
<feature type="region of interest" description="Disordered" evidence="1">
    <location>
        <begin position="62"/>
        <end position="83"/>
    </location>
</feature>
<sequence>MLAIQAEKDKGSGHPSEPQPPPSTTQPTNEEPILNVTSEPIPNVPDEAVYEEWDDKVERATTTATSLDAEHISGNINRTQSMAMPNVPLPQGIGAGGSPRCQKAMGGSIAQTSQEDQPEDQLRVFSAAKVLADVAKENVYTYTRRRRAVSTSSGGISTAEESVSTGGTSMPVIDDSDSKGGSDEDVDEKEEAEAFNLMARNFCKFFHNGNLFGSSNRFGNGANRFGKGRINRFGNKGGEGEQGLVGEAWSDSEDGNEPQNDAICLMAIGS</sequence>
<organism evidence="2 3">
    <name type="scientific">Tanacetum coccineum</name>
    <dbReference type="NCBI Taxonomy" id="301880"/>
    <lineage>
        <taxon>Eukaryota</taxon>
        <taxon>Viridiplantae</taxon>
        <taxon>Streptophyta</taxon>
        <taxon>Embryophyta</taxon>
        <taxon>Tracheophyta</taxon>
        <taxon>Spermatophyta</taxon>
        <taxon>Magnoliopsida</taxon>
        <taxon>eudicotyledons</taxon>
        <taxon>Gunneridae</taxon>
        <taxon>Pentapetalae</taxon>
        <taxon>asterids</taxon>
        <taxon>campanulids</taxon>
        <taxon>Asterales</taxon>
        <taxon>Asteraceae</taxon>
        <taxon>Asteroideae</taxon>
        <taxon>Anthemideae</taxon>
        <taxon>Anthemidinae</taxon>
        <taxon>Tanacetum</taxon>
    </lineage>
</organism>
<feature type="region of interest" description="Disordered" evidence="1">
    <location>
        <begin position="146"/>
        <end position="190"/>
    </location>
</feature>
<protein>
    <submittedName>
        <fullName evidence="2">Uncharacterized protein</fullName>
    </submittedName>
</protein>
<feature type="compositionally biased region" description="Basic and acidic residues" evidence="1">
    <location>
        <begin position="1"/>
        <end position="12"/>
    </location>
</feature>
<evidence type="ECO:0000313" key="2">
    <source>
        <dbReference type="EMBL" id="GJT46673.1"/>
    </source>
</evidence>
<feature type="compositionally biased region" description="Polar residues" evidence="1">
    <location>
        <begin position="149"/>
        <end position="168"/>
    </location>
</feature>
<feature type="region of interest" description="Disordered" evidence="1">
    <location>
        <begin position="1"/>
        <end position="43"/>
    </location>
</feature>